<evidence type="ECO:0000259" key="1">
    <source>
        <dbReference type="Pfam" id="PF02230"/>
    </source>
</evidence>
<sequence length="199" mass="21111">MHDVFIPGDATLSPFILLHGHGGRPQDLIPIAQRFNPAAPVLAVAAPLVEDGRTTYFRHLPDGSPHPASLQEAATTLMAHIEATLSAQGLTHAPTLLGFSNGADLAAYAMVTQPVPFRRALLFHPTISGAIAGAEIEPLAVWASYGRQDPHLSETGFQALMTALRLSGATVTTYAHDFGHGINAAELQAAQSWLRQQKG</sequence>
<evidence type="ECO:0000313" key="3">
    <source>
        <dbReference type="Proteomes" id="UP000051804"/>
    </source>
</evidence>
<dbReference type="InterPro" id="IPR003140">
    <property type="entry name" value="PLipase/COase/thioEstase"/>
</dbReference>
<dbReference type="SUPFAM" id="SSF53474">
    <property type="entry name" value="alpha/beta-Hydrolases"/>
    <property type="match status" value="1"/>
</dbReference>
<dbReference type="Gene3D" id="3.40.50.1820">
    <property type="entry name" value="alpha/beta hydrolase"/>
    <property type="match status" value="1"/>
</dbReference>
<dbReference type="AlphaFoldDB" id="A0A0R1JSB5"/>
<dbReference type="OrthoDB" id="9796570at2"/>
<name>A0A0R1JSB5_9LACO</name>
<dbReference type="InterPro" id="IPR029058">
    <property type="entry name" value="AB_hydrolase_fold"/>
</dbReference>
<keyword evidence="3" id="KW-1185">Reference proteome</keyword>
<dbReference type="GO" id="GO:0016787">
    <property type="term" value="F:hydrolase activity"/>
    <property type="evidence" value="ECO:0007669"/>
    <property type="project" value="InterPro"/>
</dbReference>
<gene>
    <name evidence="2" type="ORF">FD02_GL000768</name>
</gene>
<protein>
    <recommendedName>
        <fullName evidence="1">Phospholipase/carboxylesterase/thioesterase domain-containing protein</fullName>
    </recommendedName>
</protein>
<dbReference type="Pfam" id="PF02230">
    <property type="entry name" value="Abhydrolase_2"/>
    <property type="match status" value="1"/>
</dbReference>
<accession>A0A0R1JSB5</accession>
<proteinExistence type="predicted"/>
<dbReference type="RefSeq" id="WP_056949812.1">
    <property type="nucleotide sequence ID" value="NZ_AZDJ01000001.1"/>
</dbReference>
<reference evidence="2 3" key="1">
    <citation type="journal article" date="2015" name="Genome Announc.">
        <title>Expanding the biotechnology potential of lactobacilli through comparative genomics of 213 strains and associated genera.</title>
        <authorList>
            <person name="Sun Z."/>
            <person name="Harris H.M."/>
            <person name="McCann A."/>
            <person name="Guo C."/>
            <person name="Argimon S."/>
            <person name="Zhang W."/>
            <person name="Yang X."/>
            <person name="Jeffery I.B."/>
            <person name="Cooney J.C."/>
            <person name="Kagawa T.F."/>
            <person name="Liu W."/>
            <person name="Song Y."/>
            <person name="Salvetti E."/>
            <person name="Wrobel A."/>
            <person name="Rasinkangas P."/>
            <person name="Parkhill J."/>
            <person name="Rea M.C."/>
            <person name="O'Sullivan O."/>
            <person name="Ritari J."/>
            <person name="Douillard F.P."/>
            <person name="Paul Ross R."/>
            <person name="Yang R."/>
            <person name="Briner A.E."/>
            <person name="Felis G.E."/>
            <person name="de Vos W.M."/>
            <person name="Barrangou R."/>
            <person name="Klaenhammer T.R."/>
            <person name="Caufield P.W."/>
            <person name="Cui Y."/>
            <person name="Zhang H."/>
            <person name="O'Toole P.W."/>
        </authorList>
    </citation>
    <scope>NUCLEOTIDE SEQUENCE [LARGE SCALE GENOMIC DNA]</scope>
    <source>
        <strain evidence="2 3">JCM 17158</strain>
    </source>
</reference>
<dbReference type="STRING" id="1291734.FD02_GL000768"/>
<dbReference type="Proteomes" id="UP000051804">
    <property type="component" value="Unassembled WGS sequence"/>
</dbReference>
<organism evidence="2 3">
    <name type="scientific">Lacticaseibacillus nasuensis JCM 17158</name>
    <dbReference type="NCBI Taxonomy" id="1291734"/>
    <lineage>
        <taxon>Bacteria</taxon>
        <taxon>Bacillati</taxon>
        <taxon>Bacillota</taxon>
        <taxon>Bacilli</taxon>
        <taxon>Lactobacillales</taxon>
        <taxon>Lactobacillaceae</taxon>
        <taxon>Lacticaseibacillus</taxon>
    </lineage>
</organism>
<dbReference type="PATRIC" id="fig|1291734.4.peg.795"/>
<evidence type="ECO:0000313" key="2">
    <source>
        <dbReference type="EMBL" id="KRK74173.1"/>
    </source>
</evidence>
<dbReference type="EMBL" id="AZDJ01000001">
    <property type="protein sequence ID" value="KRK74173.1"/>
    <property type="molecule type" value="Genomic_DNA"/>
</dbReference>
<feature type="domain" description="Phospholipase/carboxylesterase/thioesterase" evidence="1">
    <location>
        <begin position="67"/>
        <end position="195"/>
    </location>
</feature>
<comment type="caution">
    <text evidence="2">The sequence shown here is derived from an EMBL/GenBank/DDBJ whole genome shotgun (WGS) entry which is preliminary data.</text>
</comment>